<feature type="transmembrane region" description="Helical" evidence="1">
    <location>
        <begin position="964"/>
        <end position="986"/>
    </location>
</feature>
<gene>
    <name evidence="2" type="ORF">CRV06_14095</name>
</gene>
<accession>A0A4V1LPI3</accession>
<sequence>MGNEYNVIEEAVITCACGGKVTLTSTVPNLKIAGKKPLYLKDILGAPVSCPRSINPCTKVASISTAGTEVNVSASGLTYLLRTDGFKTDKGRAVILKNPGQGTSKISSIPSLENQDVVAEEKALKEENIKIEEEVKTKYELYLLRKSGEIYKPIRPSRAFRKADETYVNNQKESDFDNIYSHTLAFVYLVKNNEYIEYKIYNSGGINAERVKDIYYHDTKNEVLRKFIPLEEDTKYQIYYSNFKLNNIDDIQKLPKLEINPKTLGKKNGIYIKDIDSIDKNEIEQKLLNAQTPKNGEKNSNIIVGFLEDIIGEIEDLYEEYYTNYKLAFSHNKKIFDDIKKKNTYGYTVANLVDLFHIDEKQQSDAAKLSNMYARLILLLYTDKTFVDLLFSKPNLAEFLDKETMKIAKAYMQETAYLNKTIFNKTLAANAVKQDFVMDKLMIANSGVTFNGTMLDYNYRYAYYNKYAQKFQKPKMSRQGFKTLEFYGSDSEFTTIQEDARLVAGYVMFAIFFSNKYEEQLKASKNYDTLYKLREEFYIHLKLMQPLPNIGSNNIRDIKNVVEKQKQSYNAILTKEDKFLEEFENLNNMHKIKSYEANGGKVNLSSKFIYTPTTSLYKDSGVATPKSLLPAILSKLKDNKLASLLKIYQSIEYSDDLVYTVSNMNIMHLLSAPRILIEQEGNETSPFNSELTHIYNFMIHTTEKRKKLSDDKKDIIFTQYGISTAYLEMQLYHLMNAYLQGGALQSKAQSFIDRYKKEVPAKNKIKLDNINDMLFDPTFKSKDRMEEFMGVIALANGISGNIIDILDEIKKNKESIRLQKIPHIDLDKLDQTIKNLTTAKVQMQSASMLMSMVGLGYFIYRKDKNFGNSMGAVGDVVNIVKISVDTLITQFKNKQGNAVESIMQKILQHNKFQSIVKSSSKMINAVGIPLVIISGTYNTLSYFSDEDYDASVVSAMKTMLSVSLLLSATIIGFILLIILELLWYFFGHIVIDSDIEKYLYKSLFYKTMSNDWYKYTSPGAFLIHSIIEHYSDHNDYKAYYLLEATNHNAKLKAIESQGFKSPKTLVNFIGQNYKTNEIFFDTALENEISFFKTAIYGITLQKVDYKITNRRTVIAGIERGFNVEHAVGIPQNLSDDEKFQFFYSPYQGSEYLDISVTSLEGGDSHSIFNLFPNEAPYYQNRQFGQSAHSANFKMYVIVLSSLVNAKYKIDIDRGVSENYIMRINDIEQISFTPEDKQFIEGKMK</sequence>
<dbReference type="RefSeq" id="WP_129082965.1">
    <property type="nucleotide sequence ID" value="NZ_CP041070.1"/>
</dbReference>
<dbReference type="AlphaFoldDB" id="A0A4V1LPI3"/>
<evidence type="ECO:0000256" key="1">
    <source>
        <dbReference type="SAM" id="Phobius"/>
    </source>
</evidence>
<keyword evidence="1" id="KW-0812">Transmembrane</keyword>
<feature type="transmembrane region" description="Helical" evidence="1">
    <location>
        <begin position="841"/>
        <end position="860"/>
    </location>
</feature>
<evidence type="ECO:0000313" key="2">
    <source>
        <dbReference type="EMBL" id="RXJ61298.1"/>
    </source>
</evidence>
<keyword evidence="1" id="KW-1133">Transmembrane helix</keyword>
<dbReference type="OrthoDB" id="5347323at2"/>
<name>A0A4V1LPI3_9BACT</name>
<comment type="caution">
    <text evidence="2">The sequence shown here is derived from an EMBL/GenBank/DDBJ whole genome shotgun (WGS) entry which is preliminary data.</text>
</comment>
<proteinExistence type="predicted"/>
<organism evidence="2 3">
    <name type="scientific">Halarcobacter anaerophilus</name>
    <dbReference type="NCBI Taxonomy" id="877500"/>
    <lineage>
        <taxon>Bacteria</taxon>
        <taxon>Pseudomonadati</taxon>
        <taxon>Campylobacterota</taxon>
        <taxon>Epsilonproteobacteria</taxon>
        <taxon>Campylobacterales</taxon>
        <taxon>Arcobacteraceae</taxon>
        <taxon>Halarcobacter</taxon>
    </lineage>
</organism>
<reference evidence="2 3" key="1">
    <citation type="submission" date="2017-10" db="EMBL/GenBank/DDBJ databases">
        <title>Genomics of the genus Arcobacter.</title>
        <authorList>
            <person name="Perez-Cataluna A."/>
            <person name="Figueras M.J."/>
        </authorList>
    </citation>
    <scope>NUCLEOTIDE SEQUENCE [LARGE SCALE GENOMIC DNA]</scope>
    <source>
        <strain evidence="2 3">DSM 24636</strain>
    </source>
</reference>
<keyword evidence="1" id="KW-0472">Membrane</keyword>
<dbReference type="Proteomes" id="UP000290191">
    <property type="component" value="Unassembled WGS sequence"/>
</dbReference>
<keyword evidence="3" id="KW-1185">Reference proteome</keyword>
<protein>
    <submittedName>
        <fullName evidence="2">Uncharacterized protein</fullName>
    </submittedName>
</protein>
<feature type="transmembrane region" description="Helical" evidence="1">
    <location>
        <begin position="922"/>
        <end position="944"/>
    </location>
</feature>
<evidence type="ECO:0000313" key="3">
    <source>
        <dbReference type="Proteomes" id="UP000290191"/>
    </source>
</evidence>
<dbReference type="EMBL" id="PDKO01000017">
    <property type="protein sequence ID" value="RXJ61298.1"/>
    <property type="molecule type" value="Genomic_DNA"/>
</dbReference>